<evidence type="ECO:0000313" key="2">
    <source>
        <dbReference type="Proteomes" id="UP001064048"/>
    </source>
</evidence>
<proteinExistence type="predicted"/>
<dbReference type="EMBL" id="CM046117">
    <property type="protein sequence ID" value="KAI8436719.1"/>
    <property type="molecule type" value="Genomic_DNA"/>
</dbReference>
<reference evidence="1 2" key="1">
    <citation type="journal article" date="2022" name="Genome Biol. Evol.">
        <title>The Spruce Budworm Genome: Reconstructing the Evolutionary History of Antifreeze Proteins.</title>
        <authorList>
            <person name="Beliveau C."/>
            <person name="Gagne P."/>
            <person name="Picq S."/>
            <person name="Vernygora O."/>
            <person name="Keeling C.I."/>
            <person name="Pinkney K."/>
            <person name="Doucet D."/>
            <person name="Wen F."/>
            <person name="Johnston J.S."/>
            <person name="Maaroufi H."/>
            <person name="Boyle B."/>
            <person name="Laroche J."/>
            <person name="Dewar K."/>
            <person name="Juretic N."/>
            <person name="Blackburn G."/>
            <person name="Nisole A."/>
            <person name="Brunet B."/>
            <person name="Brandao M."/>
            <person name="Lumley L."/>
            <person name="Duan J."/>
            <person name="Quan G."/>
            <person name="Lucarotti C.J."/>
            <person name="Roe A.D."/>
            <person name="Sperling F.A.H."/>
            <person name="Levesque R.C."/>
            <person name="Cusson M."/>
        </authorList>
    </citation>
    <scope>NUCLEOTIDE SEQUENCE [LARGE SCALE GENOMIC DNA]</scope>
    <source>
        <strain evidence="1">Glfc:IPQL:Cfum</strain>
    </source>
</reference>
<dbReference type="Proteomes" id="UP001064048">
    <property type="component" value="Chromosome 17"/>
</dbReference>
<comment type="caution">
    <text evidence="1">The sequence shown here is derived from an EMBL/GenBank/DDBJ whole genome shotgun (WGS) entry which is preliminary data.</text>
</comment>
<gene>
    <name evidence="1" type="ORF">MSG28_010202</name>
</gene>
<keyword evidence="2" id="KW-1185">Reference proteome</keyword>
<sequence>MTKIILKNQSSCWRPRLLIGVVFAAVVVATLVAVLVVQPWADRDPPDRAPPRYARAAVAANGYECASIGRSILEKNGSAVDAAIATLFCEGIGCAQCMGLGGGFLATVYDASSRRVRVLNARERAPAATTTSMYDAASSTVGGLAIAVPGELRGVDSALCCLYPAVKGTRVVLRRKLALLTVELTQCTLMQPIYVPLLGTGLLSEQEGLSPHAGPVRIGNFTRTIELLRRYGALYQEYGRLPWAELVRPTADLCRKGHRVTEYMGRVLGTHSDRIKAEPSMSELYVNPATNEVWKEGDMIVEPTLAATLDIIAAEGPEAMHNGSLTAALVRDIERFGGIITEEDLRNFKVEWQEPIKVPLSEQHTLYSVPLPGTGSVLAFILNMLIGWVGGQDAQPGSDLYWHRVIETFKYGYAKRTGLGDASRNDLPYSITELERNLSNSEWAKEFRDLVYDNQTFNDWRHYGALFEGADDHGTAHIIVMAPDGSVVSATSTINYIWGSQRRSTSLGIMLNNEMDDFAIPNRESSYGMPPSPANMLAPGKQPLSSMVPSIVINNNGAVDLVLGAAGGTKITTQVAVTVMNTILEGSSLPDVMHRPRVHHQLMPMELEYESDFNANVIKSLRAKGHATTERGPTAGFAAMVAAERDTDGMLVPQTDRRRVGSTDGF</sequence>
<evidence type="ECO:0000313" key="1">
    <source>
        <dbReference type="EMBL" id="KAI8436719.1"/>
    </source>
</evidence>
<name>A0ACC0KK18_CHOFU</name>
<organism evidence="1 2">
    <name type="scientific">Choristoneura fumiferana</name>
    <name type="common">Spruce budworm moth</name>
    <name type="synonym">Archips fumiferana</name>
    <dbReference type="NCBI Taxonomy" id="7141"/>
    <lineage>
        <taxon>Eukaryota</taxon>
        <taxon>Metazoa</taxon>
        <taxon>Ecdysozoa</taxon>
        <taxon>Arthropoda</taxon>
        <taxon>Hexapoda</taxon>
        <taxon>Insecta</taxon>
        <taxon>Pterygota</taxon>
        <taxon>Neoptera</taxon>
        <taxon>Endopterygota</taxon>
        <taxon>Lepidoptera</taxon>
        <taxon>Glossata</taxon>
        <taxon>Ditrysia</taxon>
        <taxon>Tortricoidea</taxon>
        <taxon>Tortricidae</taxon>
        <taxon>Tortricinae</taxon>
        <taxon>Choristoneura</taxon>
    </lineage>
</organism>
<accession>A0ACC0KK18</accession>
<protein>
    <submittedName>
        <fullName evidence="1">Uncharacterized protein</fullName>
    </submittedName>
</protein>